<dbReference type="AlphaFoldDB" id="A0A5B8U6M1"/>
<feature type="repeat" description="Lumazine-binding" evidence="10">
    <location>
        <begin position="96"/>
        <end position="195"/>
    </location>
</feature>
<sequence length="219" mass="22671">MFTGLVEDLGTVVGVEAGDGGTVLTVDTALAGQVGEGDSVAVNGVCLTATGVADGRLRFDVMHETLRRSSLAGVAPGSAVNLELALRADGRLGGHIMQGHVDGVGTIAAVREDGFARLVTVCAPAELLRYVVEKGSIAVDGVSLTVARVDDETFDVSLIPETLQRTNLGALTGAAAEHTVNLEVDVVAKYLEKQVSAVMSSQVQDLVERHLRAQPGDRA</sequence>
<gene>
    <name evidence="12" type="ORF">FSW04_14420</name>
</gene>
<evidence type="ECO:0000259" key="11">
    <source>
        <dbReference type="PROSITE" id="PS51177"/>
    </source>
</evidence>
<dbReference type="EMBL" id="CP042430">
    <property type="protein sequence ID" value="QEC48650.1"/>
    <property type="molecule type" value="Genomic_DNA"/>
</dbReference>
<dbReference type="NCBIfam" id="TIGR00187">
    <property type="entry name" value="ribE"/>
    <property type="match status" value="1"/>
</dbReference>
<evidence type="ECO:0000256" key="5">
    <source>
        <dbReference type="ARBA" id="ARBA00013950"/>
    </source>
</evidence>
<evidence type="ECO:0000256" key="10">
    <source>
        <dbReference type="PROSITE-ProRule" id="PRU00524"/>
    </source>
</evidence>
<dbReference type="InterPro" id="IPR026017">
    <property type="entry name" value="Lumazine-bd_dom"/>
</dbReference>
<dbReference type="NCBIfam" id="NF009566">
    <property type="entry name" value="PRK13020.1"/>
    <property type="match status" value="1"/>
</dbReference>
<comment type="pathway">
    <text evidence="3">Cofactor biosynthesis; riboflavin biosynthesis; riboflavin from 2-hydroxy-3-oxobutyl phosphate and 5-amino-6-(D-ribitylamino)uracil: step 2/2.</text>
</comment>
<evidence type="ECO:0000256" key="6">
    <source>
        <dbReference type="ARBA" id="ARBA00022619"/>
    </source>
</evidence>
<comment type="catalytic activity">
    <reaction evidence="1">
        <text>2 6,7-dimethyl-8-(1-D-ribityl)lumazine + H(+) = 5-amino-6-(D-ribitylamino)uracil + riboflavin</text>
        <dbReference type="Rhea" id="RHEA:20772"/>
        <dbReference type="ChEBI" id="CHEBI:15378"/>
        <dbReference type="ChEBI" id="CHEBI:15934"/>
        <dbReference type="ChEBI" id="CHEBI:57986"/>
        <dbReference type="ChEBI" id="CHEBI:58201"/>
        <dbReference type="EC" id="2.5.1.9"/>
    </reaction>
</comment>
<dbReference type="RefSeq" id="WP_146920427.1">
    <property type="nucleotide sequence ID" value="NZ_CP042430.1"/>
</dbReference>
<evidence type="ECO:0000256" key="9">
    <source>
        <dbReference type="NCBIfam" id="TIGR00187"/>
    </source>
</evidence>
<keyword evidence="7 12" id="KW-0808">Transferase</keyword>
<dbReference type="Pfam" id="PF00677">
    <property type="entry name" value="Lum_binding"/>
    <property type="match status" value="2"/>
</dbReference>
<dbReference type="OrthoDB" id="9788537at2"/>
<dbReference type="InterPro" id="IPR017938">
    <property type="entry name" value="Riboflavin_synthase-like_b-brl"/>
</dbReference>
<evidence type="ECO:0000256" key="8">
    <source>
        <dbReference type="ARBA" id="ARBA00022737"/>
    </source>
</evidence>
<evidence type="ECO:0000256" key="1">
    <source>
        <dbReference type="ARBA" id="ARBA00000968"/>
    </source>
</evidence>
<dbReference type="CDD" id="cd00402">
    <property type="entry name" value="Riboflavin_synthase_like"/>
    <property type="match status" value="1"/>
</dbReference>
<dbReference type="PANTHER" id="PTHR21098">
    <property type="entry name" value="RIBOFLAVIN SYNTHASE ALPHA CHAIN"/>
    <property type="match status" value="1"/>
</dbReference>
<dbReference type="GO" id="GO:0009231">
    <property type="term" value="P:riboflavin biosynthetic process"/>
    <property type="evidence" value="ECO:0007669"/>
    <property type="project" value="UniProtKB-KW"/>
</dbReference>
<comment type="function">
    <text evidence="2">Catalyzes the dismutation of two molecules of 6,7-dimethyl-8-ribityllumazine, resulting in the formation of riboflavin and 5-amino-6-(D-ribitylamino)uracil.</text>
</comment>
<dbReference type="Gene3D" id="2.40.30.20">
    <property type="match status" value="2"/>
</dbReference>
<dbReference type="InterPro" id="IPR001783">
    <property type="entry name" value="Lumazine-bd"/>
</dbReference>
<dbReference type="EC" id="2.5.1.9" evidence="4 9"/>
<dbReference type="InterPro" id="IPR023366">
    <property type="entry name" value="ATP_synth_asu-like_sf"/>
</dbReference>
<dbReference type="PIRSF" id="PIRSF000498">
    <property type="entry name" value="Riboflavin_syn_A"/>
    <property type="match status" value="1"/>
</dbReference>
<dbReference type="PROSITE" id="PS51177">
    <property type="entry name" value="LUMAZINE_BIND"/>
    <property type="match status" value="2"/>
</dbReference>
<keyword evidence="8" id="KW-0677">Repeat</keyword>
<protein>
    <recommendedName>
        <fullName evidence="5 9">Riboflavin synthase</fullName>
        <ecNumber evidence="4 9">2.5.1.9</ecNumber>
    </recommendedName>
</protein>
<evidence type="ECO:0000313" key="13">
    <source>
        <dbReference type="Proteomes" id="UP000321805"/>
    </source>
</evidence>
<evidence type="ECO:0000256" key="4">
    <source>
        <dbReference type="ARBA" id="ARBA00012827"/>
    </source>
</evidence>
<dbReference type="NCBIfam" id="NF006767">
    <property type="entry name" value="PRK09289.1"/>
    <property type="match status" value="1"/>
</dbReference>
<accession>A0A5B8U6M1</accession>
<dbReference type="SUPFAM" id="SSF63380">
    <property type="entry name" value="Riboflavin synthase domain-like"/>
    <property type="match status" value="2"/>
</dbReference>
<evidence type="ECO:0000256" key="3">
    <source>
        <dbReference type="ARBA" id="ARBA00004887"/>
    </source>
</evidence>
<name>A0A5B8U6M1_9ACTN</name>
<dbReference type="FunFam" id="2.40.30.20:FF:000004">
    <property type="entry name" value="Riboflavin synthase, alpha subunit"/>
    <property type="match status" value="1"/>
</dbReference>
<dbReference type="Proteomes" id="UP000321805">
    <property type="component" value="Chromosome"/>
</dbReference>
<evidence type="ECO:0000313" key="12">
    <source>
        <dbReference type="EMBL" id="QEC48650.1"/>
    </source>
</evidence>
<dbReference type="PANTHER" id="PTHR21098:SF0">
    <property type="entry name" value="RIBOFLAVIN SYNTHASE"/>
    <property type="match status" value="1"/>
</dbReference>
<keyword evidence="6" id="KW-0686">Riboflavin biosynthesis</keyword>
<organism evidence="12 13">
    <name type="scientific">Baekduia soli</name>
    <dbReference type="NCBI Taxonomy" id="496014"/>
    <lineage>
        <taxon>Bacteria</taxon>
        <taxon>Bacillati</taxon>
        <taxon>Actinomycetota</taxon>
        <taxon>Thermoleophilia</taxon>
        <taxon>Solirubrobacterales</taxon>
        <taxon>Baekduiaceae</taxon>
        <taxon>Baekduia</taxon>
    </lineage>
</organism>
<feature type="repeat" description="Lumazine-binding" evidence="10">
    <location>
        <begin position="1"/>
        <end position="95"/>
    </location>
</feature>
<feature type="domain" description="Lumazine-binding" evidence="11">
    <location>
        <begin position="96"/>
        <end position="195"/>
    </location>
</feature>
<dbReference type="GO" id="GO:0004746">
    <property type="term" value="F:riboflavin synthase activity"/>
    <property type="evidence" value="ECO:0007669"/>
    <property type="project" value="UniProtKB-UniRule"/>
</dbReference>
<dbReference type="KEGG" id="bsol:FSW04_14420"/>
<evidence type="ECO:0000256" key="7">
    <source>
        <dbReference type="ARBA" id="ARBA00022679"/>
    </source>
</evidence>
<keyword evidence="13" id="KW-1185">Reference proteome</keyword>
<feature type="domain" description="Lumazine-binding" evidence="11">
    <location>
        <begin position="1"/>
        <end position="95"/>
    </location>
</feature>
<evidence type="ECO:0000256" key="2">
    <source>
        <dbReference type="ARBA" id="ARBA00002803"/>
    </source>
</evidence>
<reference evidence="12 13" key="1">
    <citation type="journal article" date="2018" name="J. Microbiol.">
        <title>Baekduia soli gen. nov., sp. nov., a novel bacterium isolated from the soil of Baekdu Mountain and proposal of a novel family name, Baekduiaceae fam. nov.</title>
        <authorList>
            <person name="An D.S."/>
            <person name="Siddiqi M.Z."/>
            <person name="Kim K.H."/>
            <person name="Yu H.S."/>
            <person name="Im W.T."/>
        </authorList>
    </citation>
    <scope>NUCLEOTIDE SEQUENCE [LARGE SCALE GENOMIC DNA]</scope>
    <source>
        <strain evidence="12 13">BR7-21</strain>
    </source>
</reference>
<proteinExistence type="predicted"/>